<feature type="domain" description="CCHC-type" evidence="3">
    <location>
        <begin position="604"/>
        <end position="617"/>
    </location>
</feature>
<accession>A0AAN6X265</accession>
<feature type="compositionally biased region" description="Polar residues" evidence="2">
    <location>
        <begin position="69"/>
        <end position="78"/>
    </location>
</feature>
<dbReference type="InterPro" id="IPR001878">
    <property type="entry name" value="Znf_CCHC"/>
</dbReference>
<organism evidence="4 5">
    <name type="scientific">Podospora australis</name>
    <dbReference type="NCBI Taxonomy" id="1536484"/>
    <lineage>
        <taxon>Eukaryota</taxon>
        <taxon>Fungi</taxon>
        <taxon>Dikarya</taxon>
        <taxon>Ascomycota</taxon>
        <taxon>Pezizomycotina</taxon>
        <taxon>Sordariomycetes</taxon>
        <taxon>Sordariomycetidae</taxon>
        <taxon>Sordariales</taxon>
        <taxon>Podosporaceae</taxon>
        <taxon>Podospora</taxon>
    </lineage>
</organism>
<feature type="compositionally biased region" description="Polar residues" evidence="2">
    <location>
        <begin position="428"/>
        <end position="442"/>
    </location>
</feature>
<gene>
    <name evidence="4" type="ORF">QBC35DRAFT_403369</name>
</gene>
<feature type="compositionally biased region" description="Polar residues" evidence="2">
    <location>
        <begin position="114"/>
        <end position="128"/>
    </location>
</feature>
<dbReference type="PROSITE" id="PS50158">
    <property type="entry name" value="ZF_CCHC"/>
    <property type="match status" value="1"/>
</dbReference>
<dbReference type="SMART" id="SM00343">
    <property type="entry name" value="ZnF_C2HC"/>
    <property type="match status" value="4"/>
</dbReference>
<dbReference type="Proteomes" id="UP001302126">
    <property type="component" value="Unassembled WGS sequence"/>
</dbReference>
<feature type="compositionally biased region" description="Low complexity" evidence="2">
    <location>
        <begin position="453"/>
        <end position="466"/>
    </location>
</feature>
<keyword evidence="1" id="KW-0479">Metal-binding</keyword>
<keyword evidence="1" id="KW-0862">Zinc</keyword>
<reference evidence="4" key="1">
    <citation type="journal article" date="2023" name="Mol. Phylogenet. Evol.">
        <title>Genome-scale phylogeny and comparative genomics of the fungal order Sordariales.</title>
        <authorList>
            <person name="Hensen N."/>
            <person name="Bonometti L."/>
            <person name="Westerberg I."/>
            <person name="Brannstrom I.O."/>
            <person name="Guillou S."/>
            <person name="Cros-Aarteil S."/>
            <person name="Calhoun S."/>
            <person name="Haridas S."/>
            <person name="Kuo A."/>
            <person name="Mondo S."/>
            <person name="Pangilinan J."/>
            <person name="Riley R."/>
            <person name="LaButti K."/>
            <person name="Andreopoulos B."/>
            <person name="Lipzen A."/>
            <person name="Chen C."/>
            <person name="Yan M."/>
            <person name="Daum C."/>
            <person name="Ng V."/>
            <person name="Clum A."/>
            <person name="Steindorff A."/>
            <person name="Ohm R.A."/>
            <person name="Martin F."/>
            <person name="Silar P."/>
            <person name="Natvig D.O."/>
            <person name="Lalanne C."/>
            <person name="Gautier V."/>
            <person name="Ament-Velasquez S.L."/>
            <person name="Kruys A."/>
            <person name="Hutchinson M.I."/>
            <person name="Powell A.J."/>
            <person name="Barry K."/>
            <person name="Miller A.N."/>
            <person name="Grigoriev I.V."/>
            <person name="Debuchy R."/>
            <person name="Gladieux P."/>
            <person name="Hiltunen Thoren M."/>
            <person name="Johannesson H."/>
        </authorList>
    </citation>
    <scope>NUCLEOTIDE SEQUENCE</scope>
    <source>
        <strain evidence="4">PSN309</strain>
    </source>
</reference>
<dbReference type="EMBL" id="MU864364">
    <property type="protein sequence ID" value="KAK4190712.1"/>
    <property type="molecule type" value="Genomic_DNA"/>
</dbReference>
<feature type="compositionally biased region" description="Low complexity" evidence="2">
    <location>
        <begin position="140"/>
        <end position="152"/>
    </location>
</feature>
<comment type="caution">
    <text evidence="4">The sequence shown here is derived from an EMBL/GenBank/DDBJ whole genome shotgun (WGS) entry which is preliminary data.</text>
</comment>
<dbReference type="Gene3D" id="4.10.60.10">
    <property type="entry name" value="Zinc finger, CCHC-type"/>
    <property type="match status" value="1"/>
</dbReference>
<sequence>MAEDEAISSSSDQVPQEEAMVDLNPSVESSQPVTAGVKRSLPEFEPLSPGDTPASPRKKTKIEEDNITAVATSDASKQTEPDEGEIADTNGSSLEFSSQNDKSVSGPAAKAHNGWNNGVSSGLRTSFPSLKKGKTLLKVQSQPQAQPESAPETKSSPRDESQPQLEASAGSPAPNEEAEEAVEVTSEEKTKDAEIDIDMGNLVFPVGYPNYNSSNGKSAARARSWNSKFRNWCINLMSLNKDRAEVQNPAFLKAAWSRWLQGRGHMDALSRTTAVQAAEKFDFGQINDMISTALTSAPESPASTTTADSTQSATAPKAKDAENESTSDGQKAEISDGGYVLPPLPAASNMPKKLDNAKAWEAVFVSWCRSLTQSNQKKPAVKSNKDRNRLHDFYNRCLGASDLAKKQRSAARLAARNFLDNKTQQAQALFSDPSSSKQTQASAKLPARPPVKSSSSAENAVEASSAQPDVDDADAPTTNPVPLTEGELAYRDRYFPGLPVDAVFCVVCASARHNSADCPEMTCQFCKDSHPSWTCPTRRRCTKCKQLGHSQTQCVEKLMLSKDEMECALCGSQQHDDFQCTKLLKSFRPNMARFRKVQSLPVFCHACGLEGHYGADCGLLNAQKPKANALETWSQANAAQYTDPNSTELAIAYQTPPEVVYDTKAVETRPDLGKSIVPRQHIHFESADDDEDEFIQPLVSRNTRPAQKITMGFNQSNQQNEGRSHALPARPPLPSGPPPSFHGFHQENDGRGGGGGGGGRGNAGGGSGGRRR</sequence>
<dbReference type="GO" id="GO:0003676">
    <property type="term" value="F:nucleic acid binding"/>
    <property type="evidence" value="ECO:0007669"/>
    <property type="project" value="InterPro"/>
</dbReference>
<keyword evidence="1" id="KW-0863">Zinc-finger</keyword>
<feature type="region of interest" description="Disordered" evidence="2">
    <location>
        <begin position="715"/>
        <end position="772"/>
    </location>
</feature>
<feature type="non-terminal residue" evidence="4">
    <location>
        <position position="772"/>
    </location>
</feature>
<proteinExistence type="predicted"/>
<evidence type="ECO:0000256" key="2">
    <source>
        <dbReference type="SAM" id="MobiDB-lite"/>
    </source>
</evidence>
<evidence type="ECO:0000256" key="1">
    <source>
        <dbReference type="PROSITE-ProRule" id="PRU00047"/>
    </source>
</evidence>
<dbReference type="GO" id="GO:0008270">
    <property type="term" value="F:zinc ion binding"/>
    <property type="evidence" value="ECO:0007669"/>
    <property type="project" value="UniProtKB-KW"/>
</dbReference>
<evidence type="ECO:0000313" key="4">
    <source>
        <dbReference type="EMBL" id="KAK4190712.1"/>
    </source>
</evidence>
<feature type="region of interest" description="Disordered" evidence="2">
    <location>
        <begin position="1"/>
        <end position="196"/>
    </location>
</feature>
<feature type="region of interest" description="Disordered" evidence="2">
    <location>
        <begin position="428"/>
        <end position="483"/>
    </location>
</feature>
<protein>
    <recommendedName>
        <fullName evidence="3">CCHC-type domain-containing protein</fullName>
    </recommendedName>
</protein>
<evidence type="ECO:0000259" key="3">
    <source>
        <dbReference type="PROSITE" id="PS50158"/>
    </source>
</evidence>
<feature type="compositionally biased region" description="Polar residues" evidence="2">
    <location>
        <begin position="89"/>
        <end position="103"/>
    </location>
</feature>
<reference evidence="4" key="2">
    <citation type="submission" date="2023-05" db="EMBL/GenBank/DDBJ databases">
        <authorList>
            <consortium name="Lawrence Berkeley National Laboratory"/>
            <person name="Steindorff A."/>
            <person name="Hensen N."/>
            <person name="Bonometti L."/>
            <person name="Westerberg I."/>
            <person name="Brannstrom I.O."/>
            <person name="Guillou S."/>
            <person name="Cros-Aarteil S."/>
            <person name="Calhoun S."/>
            <person name="Haridas S."/>
            <person name="Kuo A."/>
            <person name="Mondo S."/>
            <person name="Pangilinan J."/>
            <person name="Riley R."/>
            <person name="Labutti K."/>
            <person name="Andreopoulos B."/>
            <person name="Lipzen A."/>
            <person name="Chen C."/>
            <person name="Yanf M."/>
            <person name="Daum C."/>
            <person name="Ng V."/>
            <person name="Clum A."/>
            <person name="Ohm R."/>
            <person name="Martin F."/>
            <person name="Silar P."/>
            <person name="Natvig D."/>
            <person name="Lalanne C."/>
            <person name="Gautier V."/>
            <person name="Ament-Velasquez S.L."/>
            <person name="Kruys A."/>
            <person name="Hutchinson M.I."/>
            <person name="Powell A.J."/>
            <person name="Barry K."/>
            <person name="Miller A.N."/>
            <person name="Grigoriev I.V."/>
            <person name="Debuchy R."/>
            <person name="Gladieux P."/>
            <person name="Thoren M.H."/>
            <person name="Johannesson H."/>
        </authorList>
    </citation>
    <scope>NUCLEOTIDE SEQUENCE</scope>
    <source>
        <strain evidence="4">PSN309</strain>
    </source>
</reference>
<feature type="region of interest" description="Disordered" evidence="2">
    <location>
        <begin position="296"/>
        <end position="337"/>
    </location>
</feature>
<keyword evidence="5" id="KW-1185">Reference proteome</keyword>
<feature type="compositionally biased region" description="Gly residues" evidence="2">
    <location>
        <begin position="751"/>
        <end position="772"/>
    </location>
</feature>
<feature type="compositionally biased region" description="Low complexity" evidence="2">
    <location>
        <begin position="166"/>
        <end position="175"/>
    </location>
</feature>
<dbReference type="AlphaFoldDB" id="A0AAN6X265"/>
<evidence type="ECO:0000313" key="5">
    <source>
        <dbReference type="Proteomes" id="UP001302126"/>
    </source>
</evidence>
<feature type="compositionally biased region" description="Low complexity" evidence="2">
    <location>
        <begin position="296"/>
        <end position="316"/>
    </location>
</feature>
<name>A0AAN6X265_9PEZI</name>
<feature type="compositionally biased region" description="Pro residues" evidence="2">
    <location>
        <begin position="729"/>
        <end position="740"/>
    </location>
</feature>